<dbReference type="Proteomes" id="UP001495147">
    <property type="component" value="Unassembled WGS sequence"/>
</dbReference>
<feature type="domain" description="Metallo-beta-lactamase" evidence="2">
    <location>
        <begin position="58"/>
        <end position="246"/>
    </location>
</feature>
<evidence type="ECO:0000256" key="1">
    <source>
        <dbReference type="SAM" id="SignalP"/>
    </source>
</evidence>
<sequence length="295" mass="31892">MPNRLRSLLALVLSAGCLSAQAAEPLPQLQGWQVPPAWLTPITPVQISDHVWQLGVAGITTLLFKTEAGAVLIDGGMPQAAPLILDHLKQLGVAPSEVKLLLHSHAHADHVGSTAALQRATGAVVVSNAESAVLMARGGYNDLHYGDSIVFPPVTATRLLQDREVVQLGSLRLQVWFTPGHTPGSMSWTWTDTRAGKTTRMALVDSLTLPGYRLLQSAIYPRIVEEFQRGLAAIREMPCDLLLTPHPDISGWQFDKPASPHPEPLSCAAYADRAEANMRKQLEAQRAAAAAERRP</sequence>
<dbReference type="NCBIfam" id="NF033105">
    <property type="entry name" value="bla_subclass_B3"/>
    <property type="match status" value="1"/>
</dbReference>
<dbReference type="NCBIfam" id="NF012229">
    <property type="entry name" value="bla_class_B_core"/>
    <property type="match status" value="1"/>
</dbReference>
<dbReference type="RefSeq" id="WP_347706422.1">
    <property type="nucleotide sequence ID" value="NZ_JBDPZD010000008.1"/>
</dbReference>
<protein>
    <submittedName>
        <fullName evidence="3">Subclass B3 metallo-beta-lactamase</fullName>
        <ecNumber evidence="3">3.5.2.6</ecNumber>
    </submittedName>
</protein>
<feature type="chain" id="PRO_5046160279" evidence="1">
    <location>
        <begin position="23"/>
        <end position="295"/>
    </location>
</feature>
<accession>A0ABV0G7A0</accession>
<reference evidence="3 4" key="1">
    <citation type="submission" date="2024-05" db="EMBL/GenBank/DDBJ databases">
        <title>Roseateles sp. DJS-2-20 16S ribosomal RNA gene Genome sequencing and assembly.</title>
        <authorList>
            <person name="Woo H."/>
        </authorList>
    </citation>
    <scope>NUCLEOTIDE SEQUENCE [LARGE SCALE GENOMIC DNA]</scope>
    <source>
        <strain evidence="3 4">DJS-2-20</strain>
    </source>
</reference>
<organism evidence="3 4">
    <name type="scientific">Roseateles paludis</name>
    <dbReference type="NCBI Taxonomy" id="3145238"/>
    <lineage>
        <taxon>Bacteria</taxon>
        <taxon>Pseudomonadati</taxon>
        <taxon>Pseudomonadota</taxon>
        <taxon>Betaproteobacteria</taxon>
        <taxon>Burkholderiales</taxon>
        <taxon>Sphaerotilaceae</taxon>
        <taxon>Roseateles</taxon>
    </lineage>
</organism>
<keyword evidence="4" id="KW-1185">Reference proteome</keyword>
<dbReference type="EC" id="3.5.2.6" evidence="3"/>
<dbReference type="Gene3D" id="3.60.15.10">
    <property type="entry name" value="Ribonuclease Z/Hydroxyacylglutathione hydrolase-like"/>
    <property type="match status" value="1"/>
</dbReference>
<dbReference type="GO" id="GO:0008800">
    <property type="term" value="F:beta-lactamase activity"/>
    <property type="evidence" value="ECO:0007669"/>
    <property type="project" value="UniProtKB-EC"/>
</dbReference>
<dbReference type="EMBL" id="JBDPZD010000008">
    <property type="protein sequence ID" value="MEO3693608.1"/>
    <property type="molecule type" value="Genomic_DNA"/>
</dbReference>
<dbReference type="SMART" id="SM00849">
    <property type="entry name" value="Lactamase_B"/>
    <property type="match status" value="1"/>
</dbReference>
<name>A0ABV0G7A0_9BURK</name>
<dbReference type="PANTHER" id="PTHR42951:SF17">
    <property type="entry name" value="METALLO-BETA-LACTAMASE DOMAIN-CONTAINING PROTEIN"/>
    <property type="match status" value="1"/>
</dbReference>
<dbReference type="PROSITE" id="PS51257">
    <property type="entry name" value="PROKAR_LIPOPROTEIN"/>
    <property type="match status" value="1"/>
</dbReference>
<gene>
    <name evidence="3" type="primary">bla</name>
    <name evidence="3" type="ORF">ABDJ85_19215</name>
</gene>
<dbReference type="InterPro" id="IPR036866">
    <property type="entry name" value="RibonucZ/Hydroxyglut_hydro"/>
</dbReference>
<feature type="signal peptide" evidence="1">
    <location>
        <begin position="1"/>
        <end position="22"/>
    </location>
</feature>
<dbReference type="InterPro" id="IPR050855">
    <property type="entry name" value="NDM-1-like"/>
</dbReference>
<dbReference type="Pfam" id="PF00753">
    <property type="entry name" value="Lactamase_B"/>
    <property type="match status" value="1"/>
</dbReference>
<evidence type="ECO:0000259" key="2">
    <source>
        <dbReference type="SMART" id="SM00849"/>
    </source>
</evidence>
<proteinExistence type="predicted"/>
<keyword evidence="1" id="KW-0732">Signal</keyword>
<dbReference type="PANTHER" id="PTHR42951">
    <property type="entry name" value="METALLO-BETA-LACTAMASE DOMAIN-CONTAINING"/>
    <property type="match status" value="1"/>
</dbReference>
<dbReference type="SUPFAM" id="SSF56281">
    <property type="entry name" value="Metallo-hydrolase/oxidoreductase"/>
    <property type="match status" value="1"/>
</dbReference>
<keyword evidence="3" id="KW-0378">Hydrolase</keyword>
<evidence type="ECO:0000313" key="3">
    <source>
        <dbReference type="EMBL" id="MEO3693608.1"/>
    </source>
</evidence>
<evidence type="ECO:0000313" key="4">
    <source>
        <dbReference type="Proteomes" id="UP001495147"/>
    </source>
</evidence>
<comment type="caution">
    <text evidence="3">The sequence shown here is derived from an EMBL/GenBank/DDBJ whole genome shotgun (WGS) entry which is preliminary data.</text>
</comment>
<dbReference type="InterPro" id="IPR001279">
    <property type="entry name" value="Metallo-B-lactamas"/>
</dbReference>